<evidence type="ECO:0000256" key="1">
    <source>
        <dbReference type="ARBA" id="ARBA00023180"/>
    </source>
</evidence>
<name>D3BRM2_HETP5</name>
<dbReference type="PANTHER" id="PTHR31341">
    <property type="entry name" value="IPT/TIG DOMAIN-CONTAINING PROTEIN-RELATED-RELATED"/>
    <property type="match status" value="1"/>
</dbReference>
<dbReference type="Pfam" id="PF01833">
    <property type="entry name" value="TIG"/>
    <property type="match status" value="8"/>
</dbReference>
<evidence type="ECO:0000313" key="6">
    <source>
        <dbReference type="Proteomes" id="UP000001396"/>
    </source>
</evidence>
<keyword evidence="1" id="KW-0325">Glycoprotein</keyword>
<dbReference type="Proteomes" id="UP000001396">
    <property type="component" value="Unassembled WGS sequence"/>
</dbReference>
<reference evidence="5 6" key="1">
    <citation type="journal article" date="2011" name="Genome Res.">
        <title>Phylogeny-wide analysis of social amoeba genomes highlights ancient origins for complex intercellular communication.</title>
        <authorList>
            <person name="Heidel A.J."/>
            <person name="Lawal H.M."/>
            <person name="Felder M."/>
            <person name="Schilde C."/>
            <person name="Helps N.R."/>
            <person name="Tunggal B."/>
            <person name="Rivero F."/>
            <person name="John U."/>
            <person name="Schleicher M."/>
            <person name="Eichinger L."/>
            <person name="Platzer M."/>
            <person name="Noegel A.A."/>
            <person name="Schaap P."/>
            <person name="Gloeckner G."/>
        </authorList>
    </citation>
    <scope>NUCLEOTIDE SEQUENCE [LARGE SCALE GENOMIC DNA]</scope>
    <source>
        <strain evidence="6">ATCC 26659 / Pp 5 / PN500</strain>
    </source>
</reference>
<dbReference type="Gene3D" id="2.10.25.10">
    <property type="entry name" value="Laminin"/>
    <property type="match status" value="1"/>
</dbReference>
<sequence length="2140" mass="223733">MKFDNFIFKFVLIYSVCVGLAHAQSVFGPYPGNGHYYQLISYAGSTYDAAVANINSQAAYQTLQPYLATINNEEEFNYITSQITIVPIASKRIYVSGIFDSGFLKYNGNAMEKGSSIYSYPTARCFTFCKFANEYPSAGSAQVYLSLNKTGTVWALATEDFVANSYYLVEYGGLKEPLMAPPPSAGGPVTISNFVTSEAGVAWSINNVQVFKDGVSLPIITYGTNLLVVQWPAGVNRYDLVITDNRTVGAHPQFNLKSTHYDMPYITTLYAKTFTANSVITLNGGNFGTDPSVITINYGSTAAVCGSVAILEAHNSITCKLGTATNKNTVTLLPMTVAVGSNNFVYTTNRIPFYDYNTGRVIQIFQEAKVMYGASSGSTDASFNYLGYQRRVFNSNYIDNNYCSLGYVLNEPQSETILNNIKLDNEIFIAGYAPGSTFKVTANGGPNDGSTLISSIGTGVCTNTTMYCPNPNYLTGGMYFATYARVIYYGQLTGQGQSYKAGMFFQCGNYPAAAAAITYSVDTAGGLINFATLNGCGFKYSTRSFDLQAVNYPGIANIYQIGNTTLGLNIPAGTGANLPLTVYIENTQLKNALISYKAPTISSITPALTSFGGTIIITGTQYGPNVNGISGKWVSGSTTLTCQSFTMVTAHTQLKCTLGGATGSGVFTLTVNGQIVTFGYAFSPPIIQSASQSGTTLSLNGIGFGLTTAGVTSSLSMTSTSLTTVSDPQTYSGTVPSNTKNQPITFTVASIMSAPYYLTFQPSLSSVSKLSPNAVSTINIGGNFLQLTRLNNTVCESSILIDGVTPCTSPLSTTSGNGLSCNAPAMTGTHSLTVTIDGKTSTPIQIVANSPSVSSYVQTGYNIVITGTNFGLGTASATVSIGTYTITTGVTVTSTTTITTTLPSNIRNDVLKVTIDGLPSNTIDFKATPTITSTSLVNTVGGNLVITGTYFNSLNGGNNPVTIAVLANGQTCANPSVTIDNTEITCTLSAGTGYNLPVKVTVDGVSANSVFAFKAPLINSASLNNGQIIITGTDFGTTNNNVQVSFSGASIPLASISSDATTASFNIPTNALNSPIVLTVAGQASNPYPFTLTPSLNSVSQPKALGGQVQISGSYLSTKNYDGSTNDLAVTIDGTTTCTNPTGTSSSLTCTVPAGYGTGHSMVVTIGSLTSNSLPFAYQAPTVTLFNQYNTHTVINGTNFGLDTSQVSVAFGQSQPAAPINLYSSPESMEIVIPEFTKNGKLQVTAGGQTSSLFDYKLSPVLESVTSVGSSGGLITIKGHFLNVETDDGTPTTISVTLLPDIECTGVAKLDDTTLNRITCTLPGGSAENLQLQVTIDGLSSIIAFSYGAPLIHSITVSPSNQVNITGENLFNLQNSPIVNWGSTLQFSTVTTSGNSVIFTVPDGTLGDYVGVTLKNRASNTYFVSLYPIITSITASKTSGSDVVVTGTYLNSYNADGSSTNVTVTIDGQPCDVVADQSTNEKTITAPYGVGSNHVVVFYVNGQSSTISTFNYIAPTITAISQNVSQITITGDNFGNNTGAIELPSGVTLDSVTHDTVIALLPASYKSGTFNVIVGGQTGSSAFVVTPYITEFTSVNALGGDITVSGLYFNIDTQNGDATEISVIVGTQNCAYVKNIADTNIVCTLGSHAFNHKDIQVTIDNQYNIMSGYSSLPPTVLSATGLTFGTAGTVTISGIAFVEPINSVRIGGTECTTVDVVDSSHITCEFSADVVGSSVIGLEVVVSNAGIEGSANVFLYSQLDCSNQCVNGTCTNGYCACVVGYSGQFCDIAVADIVHPASPWNPIQIYQQFLQNQYFISGLSYVREVNTQTGSVINSINLMDNSFTSIGNDQFQTSEGSVTVTVTITVFIADTTSYNFAGELMAIPNGAIKHSVQVTGWQFADQSNSLQVVYRASAPESVAYNCTTSPSTITSSDPATTKMSQSFLLDTEAGIMYISVSNRAYIDGGVGYVSAVSLPSSGFPASPNTNILYYAIQVPAFASGVTVDPTFVAYNKPNLVFPNCPTPTTTGNTPTTNTPTTNNPTTSTTGNNPTTSTTGSNPTTSTTGTNPTTSTTGTNPTTSTTGTNPTTGDSTTGTNPTTGNTPTTGEDPTTSTTGLSSAFKLTPSTFSVILSLLVILSIFF</sequence>
<feature type="signal peptide" evidence="3">
    <location>
        <begin position="1"/>
        <end position="23"/>
    </location>
</feature>
<feature type="region of interest" description="Disordered" evidence="2">
    <location>
        <begin position="2019"/>
        <end position="2114"/>
    </location>
</feature>
<dbReference type="OMA" id="SSHITCE"/>
<dbReference type="GeneID" id="31366102"/>
<dbReference type="SMART" id="SM00429">
    <property type="entry name" value="IPT"/>
    <property type="match status" value="4"/>
</dbReference>
<evidence type="ECO:0000256" key="3">
    <source>
        <dbReference type="SAM" id="SignalP"/>
    </source>
</evidence>
<accession>D3BRM2</accession>
<dbReference type="InParanoid" id="D3BRM2"/>
<proteinExistence type="predicted"/>
<dbReference type="InterPro" id="IPR013783">
    <property type="entry name" value="Ig-like_fold"/>
</dbReference>
<feature type="chain" id="PRO_5003042465" description="EGF-like domain-containing protein" evidence="3">
    <location>
        <begin position="24"/>
        <end position="2140"/>
    </location>
</feature>
<dbReference type="PROSITE" id="PS01186">
    <property type="entry name" value="EGF_2"/>
    <property type="match status" value="1"/>
</dbReference>
<evidence type="ECO:0000256" key="2">
    <source>
        <dbReference type="SAM" id="MobiDB-lite"/>
    </source>
</evidence>
<comment type="caution">
    <text evidence="5">The sequence shown here is derived from an EMBL/GenBank/DDBJ whole genome shotgun (WGS) entry which is preliminary data.</text>
</comment>
<dbReference type="InterPro" id="IPR000742">
    <property type="entry name" value="EGF"/>
</dbReference>
<dbReference type="SUPFAM" id="SSF81296">
    <property type="entry name" value="E set domains"/>
    <property type="match status" value="4"/>
</dbReference>
<keyword evidence="6" id="KW-1185">Reference proteome</keyword>
<dbReference type="InterPro" id="IPR014756">
    <property type="entry name" value="Ig_E-set"/>
</dbReference>
<feature type="domain" description="EGF-like" evidence="4">
    <location>
        <begin position="1775"/>
        <end position="1786"/>
    </location>
</feature>
<evidence type="ECO:0000259" key="4">
    <source>
        <dbReference type="PROSITE" id="PS01186"/>
    </source>
</evidence>
<dbReference type="Gene3D" id="2.60.40.10">
    <property type="entry name" value="Immunoglobulins"/>
    <property type="match status" value="9"/>
</dbReference>
<dbReference type="EMBL" id="ADBJ01000050">
    <property type="protein sequence ID" value="EFA76054.1"/>
    <property type="molecule type" value="Genomic_DNA"/>
</dbReference>
<keyword evidence="3" id="KW-0732">Signal</keyword>
<dbReference type="InterPro" id="IPR052014">
    <property type="entry name" value="Dictyostelium_Tiger"/>
</dbReference>
<feature type="compositionally biased region" description="Low complexity" evidence="2">
    <location>
        <begin position="2022"/>
        <end position="2114"/>
    </location>
</feature>
<dbReference type="CDD" id="cd00603">
    <property type="entry name" value="IPT_PCSR"/>
    <property type="match status" value="2"/>
</dbReference>
<gene>
    <name evidence="5" type="ORF">PPL_10633</name>
</gene>
<dbReference type="RefSeq" id="XP_020428188.1">
    <property type="nucleotide sequence ID" value="XM_020581401.1"/>
</dbReference>
<organism evidence="5 6">
    <name type="scientific">Heterostelium pallidum (strain ATCC 26659 / Pp 5 / PN500)</name>
    <name type="common">Cellular slime mold</name>
    <name type="synonym">Polysphondylium pallidum</name>
    <dbReference type="NCBI Taxonomy" id="670386"/>
    <lineage>
        <taxon>Eukaryota</taxon>
        <taxon>Amoebozoa</taxon>
        <taxon>Evosea</taxon>
        <taxon>Eumycetozoa</taxon>
        <taxon>Dictyostelia</taxon>
        <taxon>Acytosteliales</taxon>
        <taxon>Acytosteliaceae</taxon>
        <taxon>Heterostelium</taxon>
    </lineage>
</organism>
<dbReference type="InterPro" id="IPR002909">
    <property type="entry name" value="IPT_dom"/>
</dbReference>
<protein>
    <recommendedName>
        <fullName evidence="4">EGF-like domain-containing protein</fullName>
    </recommendedName>
</protein>
<evidence type="ECO:0000313" key="5">
    <source>
        <dbReference type="EMBL" id="EFA76054.1"/>
    </source>
</evidence>